<dbReference type="Proteomes" id="UP000663828">
    <property type="component" value="Unassembled WGS sequence"/>
</dbReference>
<name>A0A814R0P1_ADIRI</name>
<sequence length="183" mass="21072">MENEREKIVASWVMYNQRGQMEPPSNRAFEIYSKLLFRIAGADGVLAPTEREWIIGQRAALGAPDELIDMLKTYEPSDDDWKSLLELQRSFIESAKYPLIYDAFQAAAADSELHADERRAISELGHELGVDEATIEKIAQLCEEEREIKKRRIALLYPPIVNVIEKKLEQQTSLSDYDEEYSF</sequence>
<organism evidence="2 4">
    <name type="scientific">Adineta ricciae</name>
    <name type="common">Rotifer</name>
    <dbReference type="NCBI Taxonomy" id="249248"/>
    <lineage>
        <taxon>Eukaryota</taxon>
        <taxon>Metazoa</taxon>
        <taxon>Spiralia</taxon>
        <taxon>Gnathifera</taxon>
        <taxon>Rotifera</taxon>
        <taxon>Eurotatoria</taxon>
        <taxon>Bdelloidea</taxon>
        <taxon>Adinetida</taxon>
        <taxon>Adinetidae</taxon>
        <taxon>Adineta</taxon>
    </lineage>
</organism>
<evidence type="ECO:0008006" key="5">
    <source>
        <dbReference type="Google" id="ProtNLM"/>
    </source>
</evidence>
<evidence type="ECO:0000313" key="4">
    <source>
        <dbReference type="Proteomes" id="UP000663852"/>
    </source>
</evidence>
<dbReference type="AlphaFoldDB" id="A0A814R0P1"/>
<evidence type="ECO:0000313" key="1">
    <source>
        <dbReference type="EMBL" id="CAF1119879.1"/>
    </source>
</evidence>
<dbReference type="InterPro" id="IPR029024">
    <property type="entry name" value="TerB-like"/>
</dbReference>
<dbReference type="Gene3D" id="1.10.3680.10">
    <property type="entry name" value="TerB-like"/>
    <property type="match status" value="1"/>
</dbReference>
<gene>
    <name evidence="2" type="ORF">EDS130_LOCUS21355</name>
    <name evidence="1" type="ORF">XAT740_LOCUS19322</name>
</gene>
<proteinExistence type="predicted"/>
<evidence type="ECO:0000313" key="2">
    <source>
        <dbReference type="EMBL" id="CAF1126752.1"/>
    </source>
</evidence>
<dbReference type="OrthoDB" id="9987451at2759"/>
<accession>A0A814R0P1</accession>
<comment type="caution">
    <text evidence="2">The sequence shown here is derived from an EMBL/GenBank/DDBJ whole genome shotgun (WGS) entry which is preliminary data.</text>
</comment>
<keyword evidence="3" id="KW-1185">Reference proteome</keyword>
<dbReference type="EMBL" id="CAJNOJ010000107">
    <property type="protein sequence ID" value="CAF1126752.1"/>
    <property type="molecule type" value="Genomic_DNA"/>
</dbReference>
<reference evidence="2" key="1">
    <citation type="submission" date="2021-02" db="EMBL/GenBank/DDBJ databases">
        <authorList>
            <person name="Nowell W R."/>
        </authorList>
    </citation>
    <scope>NUCLEOTIDE SEQUENCE</scope>
</reference>
<protein>
    <recommendedName>
        <fullName evidence="5">Co-chaperone DjlA N-terminal domain-containing protein</fullName>
    </recommendedName>
</protein>
<evidence type="ECO:0000313" key="3">
    <source>
        <dbReference type="Proteomes" id="UP000663828"/>
    </source>
</evidence>
<dbReference type="Proteomes" id="UP000663852">
    <property type="component" value="Unassembled WGS sequence"/>
</dbReference>
<dbReference type="EMBL" id="CAJNOR010001314">
    <property type="protein sequence ID" value="CAF1119879.1"/>
    <property type="molecule type" value="Genomic_DNA"/>
</dbReference>
<dbReference type="SUPFAM" id="SSF158682">
    <property type="entry name" value="TerB-like"/>
    <property type="match status" value="1"/>
</dbReference>